<dbReference type="InterPro" id="IPR045584">
    <property type="entry name" value="Pilin-like"/>
</dbReference>
<dbReference type="AlphaFoldDB" id="A0A7T5R156"/>
<feature type="transmembrane region" description="Helical" evidence="1">
    <location>
        <begin position="12"/>
        <end position="37"/>
    </location>
</feature>
<gene>
    <name evidence="2" type="ORF">HYS17_08235</name>
</gene>
<protein>
    <submittedName>
        <fullName evidence="2">Type II secretion system protein</fullName>
    </submittedName>
</protein>
<keyword evidence="1" id="KW-0472">Membrane</keyword>
<dbReference type="Pfam" id="PF07963">
    <property type="entry name" value="N_methyl"/>
    <property type="match status" value="1"/>
</dbReference>
<dbReference type="Proteomes" id="UP000595362">
    <property type="component" value="Chromosome"/>
</dbReference>
<evidence type="ECO:0000313" key="3">
    <source>
        <dbReference type="Proteomes" id="UP000595362"/>
    </source>
</evidence>
<accession>A0A7T5R156</accession>
<proteinExistence type="predicted"/>
<keyword evidence="1" id="KW-0812">Transmembrane</keyword>
<keyword evidence="1" id="KW-1133">Transmembrane helix</keyword>
<evidence type="ECO:0000256" key="1">
    <source>
        <dbReference type="SAM" id="Phobius"/>
    </source>
</evidence>
<dbReference type="NCBIfam" id="TIGR02532">
    <property type="entry name" value="IV_pilin_GFxxxE"/>
    <property type="match status" value="1"/>
</dbReference>
<evidence type="ECO:0000313" key="2">
    <source>
        <dbReference type="EMBL" id="QQG35514.1"/>
    </source>
</evidence>
<dbReference type="EMBL" id="CP066681">
    <property type="protein sequence ID" value="QQG35514.1"/>
    <property type="molecule type" value="Genomic_DNA"/>
</dbReference>
<dbReference type="InterPro" id="IPR012902">
    <property type="entry name" value="N_methyl_site"/>
</dbReference>
<reference evidence="2 3" key="1">
    <citation type="submission" date="2020-07" db="EMBL/GenBank/DDBJ databases">
        <title>Huge and variable diversity of episymbiotic CPR bacteria and DPANN archaea in groundwater ecosystems.</title>
        <authorList>
            <person name="He C.Y."/>
            <person name="Keren R."/>
            <person name="Whittaker M."/>
            <person name="Farag I.F."/>
            <person name="Doudna J."/>
            <person name="Cate J.H.D."/>
            <person name="Banfield J.F."/>
        </authorList>
    </citation>
    <scope>NUCLEOTIDE SEQUENCE [LARGE SCALE GENOMIC DNA]</scope>
    <source>
        <strain evidence="2">NC_groundwater_70_Ag_B-0.1um_54_66</strain>
    </source>
</reference>
<sequence>MATETNKPNRAAGFTLIEIALALIVVGVLMVPALQLYNINHKKESRLETTGNIENVIESALAKYLTRYGRYPAPADPSIAIGDAGSGQEVVTPIVLACSALVTSACVTNSGSIDTSADGDVVADDVYIGDIPYAALGIPYQATIDGYGYKMKYAVSAYLTNTATYGNSWGAIEVLNDQRKIAPPPATPSIYPIGAPKAHYVVVSHGQDGRGAFNTNGTRTVPCGTAASGLDFENCDNDAVFRNNIYQYDPGTATPTNAPQMNFVTGSNYFHDFIGETNKVSGDIWADIPNQRSINSTQNGNVHVGALNSAMQLTCTQKSCFPVSKFNVTGLSTGVTPAPETIDGSTTGNARADGAVKTTRICNTGSPLVGATAVGRDCNNIFFGDIPQGWFVPATIAGTPPVLSEADIRWDAANKYHKGAGIRCVNGRGLAGIVNYDERCLDTVRISNPNDLGDCVAGTYAVGITAGGALICE</sequence>
<name>A0A7T5R156_9BACT</name>
<dbReference type="SUPFAM" id="SSF54523">
    <property type="entry name" value="Pili subunits"/>
    <property type="match status" value="1"/>
</dbReference>
<organism evidence="2 3">
    <name type="scientific">Micavibrio aeruginosavorus</name>
    <dbReference type="NCBI Taxonomy" id="349221"/>
    <lineage>
        <taxon>Bacteria</taxon>
        <taxon>Pseudomonadati</taxon>
        <taxon>Bdellovibrionota</taxon>
        <taxon>Bdellovibrionia</taxon>
        <taxon>Bdellovibrionales</taxon>
        <taxon>Pseudobdellovibrionaceae</taxon>
        <taxon>Micavibrio</taxon>
    </lineage>
</organism>